<evidence type="ECO:0000313" key="1">
    <source>
        <dbReference type="EMBL" id="SMC53275.1"/>
    </source>
</evidence>
<dbReference type="EMBL" id="FWXZ01000002">
    <property type="protein sequence ID" value="SMC53275.1"/>
    <property type="molecule type" value="Genomic_DNA"/>
</dbReference>
<gene>
    <name evidence="1" type="ORF">SAMN06297397_1274</name>
</gene>
<proteinExistence type="predicted"/>
<evidence type="ECO:0000313" key="2">
    <source>
        <dbReference type="Proteomes" id="UP000192328"/>
    </source>
</evidence>
<comment type="caution">
    <text evidence="1">The sequence shown here is derived from an EMBL/GenBank/DDBJ whole genome shotgun (WGS) entry which is preliminary data.</text>
</comment>
<organism evidence="1 2">
    <name type="scientific">Aristaeella lactis</name>
    <dbReference type="NCBI Taxonomy" id="3046383"/>
    <lineage>
        <taxon>Bacteria</taxon>
        <taxon>Bacillati</taxon>
        <taxon>Bacillota</taxon>
        <taxon>Clostridia</taxon>
        <taxon>Eubacteriales</taxon>
        <taxon>Aristaeellaceae</taxon>
        <taxon>Aristaeella</taxon>
    </lineage>
</organism>
<accession>A0AC61PKE4</accession>
<keyword evidence="2" id="KW-1185">Reference proteome</keyword>
<reference evidence="1" key="1">
    <citation type="submission" date="2017-04" db="EMBL/GenBank/DDBJ databases">
        <authorList>
            <person name="Varghese N."/>
            <person name="Submissions S."/>
        </authorList>
    </citation>
    <scope>NUCLEOTIDE SEQUENCE</scope>
    <source>
        <strain evidence="1">WTE2008</strain>
    </source>
</reference>
<sequence>MKSLLFRTCLILAVLLIAAAVLPASADSMDYTLPDPASCSYPWWEINPPVVTKTRVVVRQAETLVESTPAEGWCYTAIKKVNVRSQPSIYATRVTSIRSAGTEFFVTARVKNSSGEIWYAVQLANGTLGYIRSDLLNTDHVILLGDPYAYEADVSTRTAAASESASEAINIASPAAVPAPTPQVIYIVTEPSDQPTPTPIVVYMTPEPPAAYPENTPQVIYVNPGRDDG</sequence>
<name>A0AC61PKE4_9FIRM</name>
<dbReference type="Proteomes" id="UP000192328">
    <property type="component" value="Unassembled WGS sequence"/>
</dbReference>
<protein>
    <submittedName>
        <fullName evidence="1">SH3 domain-containing protein</fullName>
    </submittedName>
</protein>